<gene>
    <name evidence="2" type="ORF">WN944_012902</name>
</gene>
<keyword evidence="3" id="KW-1185">Reference proteome</keyword>
<dbReference type="Proteomes" id="UP001428341">
    <property type="component" value="Unassembled WGS sequence"/>
</dbReference>
<evidence type="ECO:0000256" key="1">
    <source>
        <dbReference type="SAM" id="MobiDB-lite"/>
    </source>
</evidence>
<dbReference type="AlphaFoldDB" id="A0AAP0QJZ6"/>
<comment type="caution">
    <text evidence="2">The sequence shown here is derived from an EMBL/GenBank/DDBJ whole genome shotgun (WGS) entry which is preliminary data.</text>
</comment>
<evidence type="ECO:0000313" key="2">
    <source>
        <dbReference type="EMBL" id="KAK9197719.1"/>
    </source>
</evidence>
<protein>
    <submittedName>
        <fullName evidence="2">Uncharacterized protein</fullName>
    </submittedName>
</protein>
<dbReference type="EMBL" id="JBCGBO010000005">
    <property type="protein sequence ID" value="KAK9197719.1"/>
    <property type="molecule type" value="Genomic_DNA"/>
</dbReference>
<sequence>MVGEKDLRKKYGHMPQLNIMLEGKVGKVIERHVSVNGMISAQSEVPCIIRGARHDLRIRNQKRRAKRRDSRLLPLPKVKDTVPRTVVPSCLPDSYCRGTLDHSPARATFSKDEIRREHANNGPKTIIKRIPRLFLTFHHCYHSLSPSHLPGISNTPHRTQQTSEDTVTDGRVNDRHRRWVPAQNQPYSQDRNRRRSRSSSLGIRHVYLLRVDGDVAPE</sequence>
<name>A0AAP0QJZ6_9ROSI</name>
<feature type="region of interest" description="Disordered" evidence="1">
    <location>
        <begin position="147"/>
        <end position="198"/>
    </location>
</feature>
<evidence type="ECO:0000313" key="3">
    <source>
        <dbReference type="Proteomes" id="UP001428341"/>
    </source>
</evidence>
<organism evidence="2 3">
    <name type="scientific">Citrus x changshan-huyou</name>
    <dbReference type="NCBI Taxonomy" id="2935761"/>
    <lineage>
        <taxon>Eukaryota</taxon>
        <taxon>Viridiplantae</taxon>
        <taxon>Streptophyta</taxon>
        <taxon>Embryophyta</taxon>
        <taxon>Tracheophyta</taxon>
        <taxon>Spermatophyta</taxon>
        <taxon>Magnoliopsida</taxon>
        <taxon>eudicotyledons</taxon>
        <taxon>Gunneridae</taxon>
        <taxon>Pentapetalae</taxon>
        <taxon>rosids</taxon>
        <taxon>malvids</taxon>
        <taxon>Sapindales</taxon>
        <taxon>Rutaceae</taxon>
        <taxon>Aurantioideae</taxon>
        <taxon>Citrus</taxon>
    </lineage>
</organism>
<feature type="compositionally biased region" description="Polar residues" evidence="1">
    <location>
        <begin position="152"/>
        <end position="165"/>
    </location>
</feature>
<proteinExistence type="predicted"/>
<reference evidence="2 3" key="1">
    <citation type="submission" date="2024-05" db="EMBL/GenBank/DDBJ databases">
        <title>Haplotype-resolved chromosome-level genome assembly of Huyou (Citrus changshanensis).</title>
        <authorList>
            <person name="Miao C."/>
            <person name="Chen W."/>
            <person name="Wu Y."/>
            <person name="Wang L."/>
            <person name="Zhao S."/>
            <person name="Grierson D."/>
            <person name="Xu C."/>
            <person name="Chen K."/>
        </authorList>
    </citation>
    <scope>NUCLEOTIDE SEQUENCE [LARGE SCALE GENOMIC DNA]</scope>
    <source>
        <strain evidence="2">01-14</strain>
        <tissue evidence="2">Leaf</tissue>
    </source>
</reference>
<accession>A0AAP0QJZ6</accession>